<evidence type="ECO:0000313" key="3">
    <source>
        <dbReference type="Proteomes" id="UP000604273"/>
    </source>
</evidence>
<sequence length="392" mass="43808">MSMNQHSFHEPSLEESPNDSNPMGLPPQMPLRNLDSEVENIETFFLLARTQPAQERDGLKELEAGFQEFVTTGDLKALRKPIELHLQPSDIRILRNIDLIQNELSHAPREISDYYQQLIQGTQPGPHDFHSSHDAQMPTEKIVDYTESYRLRYKLSLEGCEMDSLEQIEALCQHPDAVLGNGLHCLKFIGTNDQPLDLISTFPALIVAYSLIPQVPGQVKELEEKFNQDLGRWKTLSTRNQPDLSGLFEGAIGAAFAVKFFPKAANLYMPGNEVIPAGVANMYPFDPNVFAQLQSVAFDFFLQASSTIQEMYDQSPDLDATFENTVDDAFGASEDDQAAGEHDSSISMGSPVEDGMYYQMPDDDADDSWAPYMQPDVPLDPSQAAMGFFVGW</sequence>
<evidence type="ECO:0000313" key="2">
    <source>
        <dbReference type="EMBL" id="KAF4960987.1"/>
    </source>
</evidence>
<proteinExistence type="predicted"/>
<accession>A0A8H4TNE6</accession>
<dbReference type="Proteomes" id="UP000604273">
    <property type="component" value="Unassembled WGS sequence"/>
</dbReference>
<dbReference type="EMBL" id="JABFAI010000011">
    <property type="protein sequence ID" value="KAF4960987.1"/>
    <property type="molecule type" value="Genomic_DNA"/>
</dbReference>
<dbReference type="AlphaFoldDB" id="A0A8H4TNE6"/>
<keyword evidence="3" id="KW-1185">Reference proteome</keyword>
<name>A0A8H4TNE6_9HYPO</name>
<protein>
    <submittedName>
        <fullName evidence="2">Uncharacterized protein</fullName>
    </submittedName>
</protein>
<feature type="region of interest" description="Disordered" evidence="1">
    <location>
        <begin position="1"/>
        <end position="31"/>
    </location>
</feature>
<gene>
    <name evidence="2" type="ORF">FGADI_637</name>
</gene>
<evidence type="ECO:0000256" key="1">
    <source>
        <dbReference type="SAM" id="MobiDB-lite"/>
    </source>
</evidence>
<organism evidence="2 3">
    <name type="scientific">Fusarium gaditjirri</name>
    <dbReference type="NCBI Taxonomy" id="282569"/>
    <lineage>
        <taxon>Eukaryota</taxon>
        <taxon>Fungi</taxon>
        <taxon>Dikarya</taxon>
        <taxon>Ascomycota</taxon>
        <taxon>Pezizomycotina</taxon>
        <taxon>Sordariomycetes</taxon>
        <taxon>Hypocreomycetidae</taxon>
        <taxon>Hypocreales</taxon>
        <taxon>Nectriaceae</taxon>
        <taxon>Fusarium</taxon>
        <taxon>Fusarium nisikadoi species complex</taxon>
    </lineage>
</organism>
<feature type="region of interest" description="Disordered" evidence="1">
    <location>
        <begin position="335"/>
        <end position="364"/>
    </location>
</feature>
<reference evidence="2" key="2">
    <citation type="submission" date="2020-05" db="EMBL/GenBank/DDBJ databases">
        <authorList>
            <person name="Kim H.-S."/>
            <person name="Proctor R.H."/>
            <person name="Brown D.W."/>
        </authorList>
    </citation>
    <scope>NUCLEOTIDE SEQUENCE</scope>
    <source>
        <strain evidence="2">NRRL 45417</strain>
    </source>
</reference>
<comment type="caution">
    <text evidence="2">The sequence shown here is derived from an EMBL/GenBank/DDBJ whole genome shotgun (WGS) entry which is preliminary data.</text>
</comment>
<dbReference type="OrthoDB" id="4989271at2759"/>
<reference evidence="2" key="1">
    <citation type="journal article" date="2020" name="BMC Genomics">
        <title>Correction to: Identification and distribution of gene clusters required for synthesis of sphingolipid metabolism inhibitors in diverse species of the filamentous fungus Fusarium.</title>
        <authorList>
            <person name="Kim H.S."/>
            <person name="Lohmar J.M."/>
            <person name="Busman M."/>
            <person name="Brown D.W."/>
            <person name="Naumann T.A."/>
            <person name="Divon H.H."/>
            <person name="Lysoe E."/>
            <person name="Uhlig S."/>
            <person name="Proctor R.H."/>
        </authorList>
    </citation>
    <scope>NUCLEOTIDE SEQUENCE</scope>
    <source>
        <strain evidence="2">NRRL 45417</strain>
    </source>
</reference>